<feature type="compositionally biased region" description="Acidic residues" evidence="1">
    <location>
        <begin position="65"/>
        <end position="76"/>
    </location>
</feature>
<reference evidence="3 4" key="1">
    <citation type="submission" date="2018-08" db="EMBL/GenBank/DDBJ databases">
        <title>Draft genome of the lignicolous fungus Coniochaeta pulveracea.</title>
        <authorList>
            <person name="Borstlap C.J."/>
            <person name="De Witt R.N."/>
            <person name="Botha A."/>
            <person name="Volschenk H."/>
        </authorList>
    </citation>
    <scope>NUCLEOTIDE SEQUENCE [LARGE SCALE GENOMIC DNA]</scope>
    <source>
        <strain evidence="3 4">CAB683</strain>
    </source>
</reference>
<dbReference type="Proteomes" id="UP000275385">
    <property type="component" value="Unassembled WGS sequence"/>
</dbReference>
<protein>
    <recommendedName>
        <fullName evidence="2">OTU domain-containing protein</fullName>
    </recommendedName>
</protein>
<dbReference type="PROSITE" id="PS50802">
    <property type="entry name" value="OTU"/>
    <property type="match status" value="1"/>
</dbReference>
<feature type="compositionally biased region" description="Basic residues" evidence="1">
    <location>
        <begin position="24"/>
        <end position="36"/>
    </location>
</feature>
<accession>A0A420YP63</accession>
<comment type="caution">
    <text evidence="3">The sequence shown here is derived from an EMBL/GenBank/DDBJ whole genome shotgun (WGS) entry which is preliminary data.</text>
</comment>
<feature type="domain" description="OTU" evidence="2">
    <location>
        <begin position="163"/>
        <end position="314"/>
    </location>
</feature>
<dbReference type="InterPro" id="IPR038765">
    <property type="entry name" value="Papain-like_cys_pep_sf"/>
</dbReference>
<dbReference type="InterPro" id="IPR003323">
    <property type="entry name" value="OTU_dom"/>
</dbReference>
<feature type="compositionally biased region" description="Basic and acidic residues" evidence="1">
    <location>
        <begin position="119"/>
        <end position="137"/>
    </location>
</feature>
<dbReference type="GO" id="GO:0016579">
    <property type="term" value="P:protein deubiquitination"/>
    <property type="evidence" value="ECO:0007669"/>
    <property type="project" value="TreeGrafter"/>
</dbReference>
<evidence type="ECO:0000259" key="2">
    <source>
        <dbReference type="PROSITE" id="PS50802"/>
    </source>
</evidence>
<feature type="region of interest" description="Disordered" evidence="1">
    <location>
        <begin position="1"/>
        <end position="40"/>
    </location>
</feature>
<dbReference type="STRING" id="177199.A0A420YP63"/>
<evidence type="ECO:0000313" key="4">
    <source>
        <dbReference type="Proteomes" id="UP000275385"/>
    </source>
</evidence>
<dbReference type="AlphaFoldDB" id="A0A420YP63"/>
<evidence type="ECO:0000256" key="1">
    <source>
        <dbReference type="SAM" id="MobiDB-lite"/>
    </source>
</evidence>
<sequence length="318" mass="35570">MEESLEQLQARHRKEQRDLVSRITQKKKNATKKTRKGVNDECAELERQLRLRQEEELRIFHGQEEELLGAEEDEPAAEPPSTTDDISSQLASTTISSPPPTRPPSQQQPEPGKKRNRQKERLARRAAEVEAASERAALEASTMTDHRGGEKKRMEPIFSSNNLVEHEIAPDGHCLFSSFADGLASASIPLASSSSANIDTMPKVEPYKIVRRTAADYMLSHGDDFAGFLEEPLEEYARKIRDTAEWGGQLELSALANAYGVEIRVVQDGRTEVIVPSGEMGGEEGSEKEKKTVWLAYYRHGFGLGEHYNALRRKEVAT</sequence>
<proteinExistence type="predicted"/>
<name>A0A420YP63_9PEZI</name>
<dbReference type="GO" id="GO:0004843">
    <property type="term" value="F:cysteine-type deubiquitinase activity"/>
    <property type="evidence" value="ECO:0007669"/>
    <property type="project" value="TreeGrafter"/>
</dbReference>
<dbReference type="InterPro" id="IPR049771">
    <property type="entry name" value="OTU2-like_OTU"/>
</dbReference>
<dbReference type="CDD" id="cd22762">
    <property type="entry name" value="OTU_fungi_OTU2-like"/>
    <property type="match status" value="1"/>
</dbReference>
<dbReference type="InterPro" id="IPR050704">
    <property type="entry name" value="Peptidase_C85-like"/>
</dbReference>
<feature type="compositionally biased region" description="Basic and acidic residues" evidence="1">
    <location>
        <begin position="144"/>
        <end position="153"/>
    </location>
</feature>
<keyword evidence="4" id="KW-1185">Reference proteome</keyword>
<organism evidence="3 4">
    <name type="scientific">Coniochaeta pulveracea</name>
    <dbReference type="NCBI Taxonomy" id="177199"/>
    <lineage>
        <taxon>Eukaryota</taxon>
        <taxon>Fungi</taxon>
        <taxon>Dikarya</taxon>
        <taxon>Ascomycota</taxon>
        <taxon>Pezizomycotina</taxon>
        <taxon>Sordariomycetes</taxon>
        <taxon>Sordariomycetidae</taxon>
        <taxon>Coniochaetales</taxon>
        <taxon>Coniochaetaceae</taxon>
        <taxon>Coniochaeta</taxon>
    </lineage>
</organism>
<dbReference type="Gene3D" id="3.90.70.80">
    <property type="match status" value="1"/>
</dbReference>
<feature type="compositionally biased region" description="Polar residues" evidence="1">
    <location>
        <begin position="81"/>
        <end position="91"/>
    </location>
</feature>
<dbReference type="OrthoDB" id="415023at2759"/>
<dbReference type="EMBL" id="QVQW01000001">
    <property type="protein sequence ID" value="RKU49687.1"/>
    <property type="molecule type" value="Genomic_DNA"/>
</dbReference>
<dbReference type="SUPFAM" id="SSF54001">
    <property type="entry name" value="Cysteine proteinases"/>
    <property type="match status" value="1"/>
</dbReference>
<dbReference type="PANTHER" id="PTHR12419:SF10">
    <property type="entry name" value="DEUBIQUITINASE OTUD6B"/>
    <property type="match status" value="1"/>
</dbReference>
<feature type="region of interest" description="Disordered" evidence="1">
    <location>
        <begin position="56"/>
        <end position="153"/>
    </location>
</feature>
<dbReference type="Pfam" id="PF02338">
    <property type="entry name" value="OTU"/>
    <property type="match status" value="1"/>
</dbReference>
<gene>
    <name evidence="3" type="ORF">DL546_009814</name>
</gene>
<dbReference type="PANTHER" id="PTHR12419">
    <property type="entry name" value="OTU DOMAIN CONTAINING PROTEIN"/>
    <property type="match status" value="1"/>
</dbReference>
<evidence type="ECO:0000313" key="3">
    <source>
        <dbReference type="EMBL" id="RKU49687.1"/>
    </source>
</evidence>